<feature type="binding site" evidence="16">
    <location>
        <position position="347"/>
    </location>
    <ligand>
        <name>S-adenosyl-L-methionine</name>
        <dbReference type="ChEBI" id="CHEBI:59789"/>
        <label>1</label>
    </ligand>
</feature>
<keyword evidence="5 15" id="KW-0004">4Fe-4S</keyword>
<feature type="binding site" evidence="16">
    <location>
        <position position="163"/>
    </location>
    <ligand>
        <name>S-adenosyl-L-methionine</name>
        <dbReference type="ChEBI" id="CHEBI:59789"/>
        <label>1</label>
    </ligand>
</feature>
<comment type="pathway">
    <text evidence="2 15">Porphyrin-containing compound metabolism; protoporphyrin-IX biosynthesis; protoporphyrinogen-IX from coproporphyrinogen-III (AdoMet route): step 1/1.</text>
</comment>
<accession>A0A6M9Q6J8</accession>
<keyword evidence="20" id="KW-1185">Reference proteome</keyword>
<keyword evidence="10 15" id="KW-0408">Iron</keyword>
<dbReference type="FunFam" id="1.10.10.920:FF:000001">
    <property type="entry name" value="Coproporphyrinogen-III oxidase"/>
    <property type="match status" value="1"/>
</dbReference>
<dbReference type="GO" id="GO:0051539">
    <property type="term" value="F:4 iron, 4 sulfur cluster binding"/>
    <property type="evidence" value="ECO:0007669"/>
    <property type="project" value="UniProtKB-KW"/>
</dbReference>
<dbReference type="SMART" id="SM00729">
    <property type="entry name" value="Elp3"/>
    <property type="match status" value="1"/>
</dbReference>
<evidence type="ECO:0000256" key="12">
    <source>
        <dbReference type="ARBA" id="ARBA00023244"/>
    </source>
</evidence>
<dbReference type="EC" id="1.3.98.3" evidence="15"/>
<dbReference type="GO" id="GO:0005737">
    <property type="term" value="C:cytoplasm"/>
    <property type="evidence" value="ECO:0007669"/>
    <property type="project" value="UniProtKB-SubCell"/>
</dbReference>
<gene>
    <name evidence="19" type="primary">hemN</name>
    <name evidence="19" type="ORF">DCO17_04135</name>
</gene>
<evidence type="ECO:0000256" key="11">
    <source>
        <dbReference type="ARBA" id="ARBA00023014"/>
    </source>
</evidence>
<keyword evidence="12 15" id="KW-0627">Porphyrin biosynthesis</keyword>
<dbReference type="SFLD" id="SFLDS00029">
    <property type="entry name" value="Radical_SAM"/>
    <property type="match status" value="1"/>
</dbReference>
<comment type="similarity">
    <text evidence="3 15">Belongs to the anaerobic coproporphyrinogen-III oxidase family.</text>
</comment>
<dbReference type="Proteomes" id="UP000503312">
    <property type="component" value="Chromosome"/>
</dbReference>
<comment type="subunit">
    <text evidence="4">Monomer.</text>
</comment>
<dbReference type="PIRSF" id="PIRSF000167">
    <property type="entry name" value="HemN"/>
    <property type="match status" value="1"/>
</dbReference>
<dbReference type="GO" id="GO:0006782">
    <property type="term" value="P:protoporphyrinogen IX biosynthetic process"/>
    <property type="evidence" value="ECO:0007669"/>
    <property type="project" value="UniProtKB-UniPathway"/>
</dbReference>
<evidence type="ECO:0000256" key="2">
    <source>
        <dbReference type="ARBA" id="ARBA00004785"/>
    </source>
</evidence>
<dbReference type="InterPro" id="IPR010723">
    <property type="entry name" value="HemN_C"/>
</dbReference>
<dbReference type="Gene3D" id="1.10.10.920">
    <property type="match status" value="1"/>
</dbReference>
<organism evidence="19 20">
    <name type="scientific">Polynucleobacter tropicus</name>
    <dbReference type="NCBI Taxonomy" id="1743174"/>
    <lineage>
        <taxon>Bacteria</taxon>
        <taxon>Pseudomonadati</taxon>
        <taxon>Pseudomonadota</taxon>
        <taxon>Betaproteobacteria</taxon>
        <taxon>Burkholderiales</taxon>
        <taxon>Burkholderiaceae</taxon>
        <taxon>Polynucleobacter</taxon>
    </lineage>
</organism>
<dbReference type="GO" id="GO:0046872">
    <property type="term" value="F:metal ion binding"/>
    <property type="evidence" value="ECO:0007669"/>
    <property type="project" value="UniProtKB-KW"/>
</dbReference>
<feature type="binding site" evidence="16">
    <location>
        <position position="71"/>
    </location>
    <ligand>
        <name>S-adenosyl-L-methionine</name>
        <dbReference type="ChEBI" id="CHEBI:59789"/>
        <label>1</label>
    </ligand>
</feature>
<evidence type="ECO:0000256" key="15">
    <source>
        <dbReference type="PIRNR" id="PIRNR000167"/>
    </source>
</evidence>
<evidence type="ECO:0000256" key="13">
    <source>
        <dbReference type="ARBA" id="ARBA00024295"/>
    </source>
</evidence>
<name>A0A6M9Q6J8_9BURK</name>
<evidence type="ECO:0000256" key="7">
    <source>
        <dbReference type="ARBA" id="ARBA00022691"/>
    </source>
</evidence>
<keyword evidence="8 15" id="KW-0479">Metal-binding</keyword>
<comment type="cofactor">
    <cofactor evidence="15 17">
        <name>[4Fe-4S] cluster</name>
        <dbReference type="ChEBI" id="CHEBI:49883"/>
    </cofactor>
    <text evidence="15 17">Binds 1 [4Fe-4S] cluster. The cluster is coordinated with 3 cysteines and an exchangeable S-adenosyl-L-methionine.</text>
</comment>
<evidence type="ECO:0000256" key="1">
    <source>
        <dbReference type="ARBA" id="ARBA00004496"/>
    </source>
</evidence>
<evidence type="ECO:0000256" key="9">
    <source>
        <dbReference type="ARBA" id="ARBA00023002"/>
    </source>
</evidence>
<feature type="binding site" evidence="16">
    <location>
        <position position="227"/>
    </location>
    <ligand>
        <name>S-adenosyl-L-methionine</name>
        <dbReference type="ChEBI" id="CHEBI:59789"/>
        <label>2</label>
    </ligand>
</feature>
<evidence type="ECO:0000256" key="4">
    <source>
        <dbReference type="ARBA" id="ARBA00011245"/>
    </source>
</evidence>
<evidence type="ECO:0000256" key="6">
    <source>
        <dbReference type="ARBA" id="ARBA00022490"/>
    </source>
</evidence>
<dbReference type="SFLD" id="SFLDG01065">
    <property type="entry name" value="anaerobic_coproporphyrinogen-I"/>
    <property type="match status" value="1"/>
</dbReference>
<evidence type="ECO:0000256" key="5">
    <source>
        <dbReference type="ARBA" id="ARBA00022485"/>
    </source>
</evidence>
<dbReference type="InterPro" id="IPR007197">
    <property type="entry name" value="rSAM"/>
</dbReference>
<dbReference type="InterPro" id="IPR023404">
    <property type="entry name" value="rSAM_horseshoe"/>
</dbReference>
<feature type="binding site" evidence="16">
    <location>
        <begin position="83"/>
        <end position="85"/>
    </location>
    <ligand>
        <name>S-adenosyl-L-methionine</name>
        <dbReference type="ChEBI" id="CHEBI:59789"/>
        <label>2</label>
    </ligand>
</feature>
<keyword evidence="6 15" id="KW-0963">Cytoplasm</keyword>
<dbReference type="GO" id="GO:0004109">
    <property type="term" value="F:coproporphyrinogen oxidase activity"/>
    <property type="evidence" value="ECO:0007669"/>
    <property type="project" value="InterPro"/>
</dbReference>
<dbReference type="SUPFAM" id="SSF102114">
    <property type="entry name" value="Radical SAM enzymes"/>
    <property type="match status" value="1"/>
</dbReference>
<evidence type="ECO:0000256" key="3">
    <source>
        <dbReference type="ARBA" id="ARBA00005493"/>
    </source>
</evidence>
<evidence type="ECO:0000259" key="18">
    <source>
        <dbReference type="PROSITE" id="PS51918"/>
    </source>
</evidence>
<feature type="binding site" evidence="17">
    <location>
        <position position="81"/>
    </location>
    <ligand>
        <name>[4Fe-4S] cluster</name>
        <dbReference type="ChEBI" id="CHEBI:49883"/>
        <note>4Fe-4S-S-AdoMet</note>
    </ligand>
</feature>
<dbReference type="NCBIfam" id="TIGR00538">
    <property type="entry name" value="hemN"/>
    <property type="match status" value="1"/>
</dbReference>
<feature type="binding site" evidence="16">
    <location>
        <position position="190"/>
    </location>
    <ligand>
        <name>S-adenosyl-L-methionine</name>
        <dbReference type="ChEBI" id="CHEBI:59789"/>
        <label>2</label>
    </ligand>
</feature>
<dbReference type="PANTHER" id="PTHR13932">
    <property type="entry name" value="COPROPORPHYRINIGEN III OXIDASE"/>
    <property type="match status" value="1"/>
</dbReference>
<dbReference type="InterPro" id="IPR004558">
    <property type="entry name" value="Coprogen_oxidase_HemN"/>
</dbReference>
<dbReference type="Gene3D" id="3.80.30.20">
    <property type="entry name" value="tm_1862 like domain"/>
    <property type="match status" value="1"/>
</dbReference>
<evidence type="ECO:0000256" key="17">
    <source>
        <dbReference type="PIRSR" id="PIRSR000167-2"/>
    </source>
</evidence>
<dbReference type="InterPro" id="IPR034505">
    <property type="entry name" value="Coproporphyrinogen-III_oxidase"/>
</dbReference>
<dbReference type="InterPro" id="IPR058240">
    <property type="entry name" value="rSAM_sf"/>
</dbReference>
<dbReference type="FunFam" id="3.80.30.20:FF:000012">
    <property type="entry name" value="Coproporphyrinogen-III oxidase"/>
    <property type="match status" value="1"/>
</dbReference>
<comment type="catalytic activity">
    <reaction evidence="14 15">
        <text>coproporphyrinogen III + 2 S-adenosyl-L-methionine = protoporphyrinogen IX + 2 5'-deoxyadenosine + 2 L-methionine + 2 CO2</text>
        <dbReference type="Rhea" id="RHEA:15425"/>
        <dbReference type="ChEBI" id="CHEBI:16526"/>
        <dbReference type="ChEBI" id="CHEBI:17319"/>
        <dbReference type="ChEBI" id="CHEBI:57307"/>
        <dbReference type="ChEBI" id="CHEBI:57309"/>
        <dbReference type="ChEBI" id="CHEBI:57844"/>
        <dbReference type="ChEBI" id="CHEBI:59789"/>
        <dbReference type="EC" id="1.3.98.3"/>
    </reaction>
</comment>
<feature type="binding site" evidence="16">
    <location>
        <position position="261"/>
    </location>
    <ligand>
        <name>S-adenosyl-L-methionine</name>
        <dbReference type="ChEBI" id="CHEBI:59789"/>
        <label>2</label>
    </ligand>
</feature>
<reference evidence="19 20" key="1">
    <citation type="submission" date="2018-04" db="EMBL/GenBank/DDBJ databases">
        <title>Polynucleobacter sp. UH21B genome.</title>
        <authorList>
            <person name="Hahn M.W."/>
        </authorList>
    </citation>
    <scope>NUCLEOTIDE SEQUENCE [LARGE SCALE GENOMIC DNA]</scope>
    <source>
        <strain evidence="19 20">MWH-UH21B</strain>
    </source>
</reference>
<evidence type="ECO:0000313" key="19">
    <source>
        <dbReference type="EMBL" id="QKM64493.1"/>
    </source>
</evidence>
<evidence type="ECO:0000256" key="16">
    <source>
        <dbReference type="PIRSR" id="PIRSR000167-1"/>
    </source>
</evidence>
<comment type="function">
    <text evidence="13">Involved in the heme biosynthesis. Catalyzes the anaerobic oxidative decarboxylation of propionate groups of rings A and B of coproporphyrinogen III to yield the vinyl groups in protoporphyrinogen IX.</text>
</comment>
<dbReference type="PROSITE" id="PS51918">
    <property type="entry name" value="RADICAL_SAM"/>
    <property type="match status" value="1"/>
</dbReference>
<evidence type="ECO:0000256" key="14">
    <source>
        <dbReference type="ARBA" id="ARBA00048321"/>
    </source>
</evidence>
<evidence type="ECO:0000256" key="8">
    <source>
        <dbReference type="ARBA" id="ARBA00022723"/>
    </source>
</evidence>
<feature type="binding site" evidence="16">
    <location>
        <position position="130"/>
    </location>
    <ligand>
        <name>S-adenosyl-L-methionine</name>
        <dbReference type="ChEBI" id="CHEBI:59789"/>
        <label>1</label>
    </ligand>
</feature>
<evidence type="ECO:0000313" key="20">
    <source>
        <dbReference type="Proteomes" id="UP000503312"/>
    </source>
</evidence>
<feature type="binding site" evidence="17">
    <location>
        <position position="77"/>
    </location>
    <ligand>
        <name>[4Fe-4S] cluster</name>
        <dbReference type="ChEBI" id="CHEBI:49883"/>
        <note>4Fe-4S-S-AdoMet</note>
    </ligand>
</feature>
<dbReference type="UniPathway" id="UPA00251">
    <property type="reaction ID" value="UER00323"/>
</dbReference>
<feature type="binding site" evidence="16">
    <location>
        <position position="202"/>
    </location>
    <ligand>
        <name>S-adenosyl-L-methionine</name>
        <dbReference type="ChEBI" id="CHEBI:59789"/>
        <label>2</label>
    </ligand>
</feature>
<feature type="binding site" evidence="17">
    <location>
        <position position="84"/>
    </location>
    <ligand>
        <name>[4Fe-4S] cluster</name>
        <dbReference type="ChEBI" id="CHEBI:49883"/>
        <note>4Fe-4S-S-AdoMet</note>
    </ligand>
</feature>
<dbReference type="KEGG" id="ptrp:DCO17_04135"/>
<comment type="subcellular location">
    <subcellularLocation>
        <location evidence="1 15">Cytoplasm</location>
    </subcellularLocation>
</comment>
<dbReference type="PANTHER" id="PTHR13932:SF6">
    <property type="entry name" value="OXYGEN-INDEPENDENT COPROPORPHYRINOGEN III OXIDASE"/>
    <property type="match status" value="1"/>
</dbReference>
<keyword evidence="7 15" id="KW-0949">S-adenosyl-L-methionine</keyword>
<dbReference type="CDD" id="cd01335">
    <property type="entry name" value="Radical_SAM"/>
    <property type="match status" value="1"/>
</dbReference>
<proteinExistence type="inferred from homology"/>
<dbReference type="Pfam" id="PF04055">
    <property type="entry name" value="Radical_SAM"/>
    <property type="match status" value="1"/>
</dbReference>
<evidence type="ECO:0000256" key="10">
    <source>
        <dbReference type="ARBA" id="ARBA00023004"/>
    </source>
</evidence>
<dbReference type="AlphaFoldDB" id="A0A6M9Q6J8"/>
<feature type="domain" description="Radical SAM core" evidence="18">
    <location>
        <begin position="62"/>
        <end position="298"/>
    </location>
</feature>
<dbReference type="Pfam" id="PF06969">
    <property type="entry name" value="HemN_C"/>
    <property type="match status" value="1"/>
</dbReference>
<protein>
    <recommendedName>
        <fullName evidence="15">Coproporphyrinogen-III oxidase</fullName>
        <ecNumber evidence="15">1.3.98.3</ecNumber>
    </recommendedName>
</protein>
<dbReference type="EMBL" id="CP028942">
    <property type="protein sequence ID" value="QKM64493.1"/>
    <property type="molecule type" value="Genomic_DNA"/>
</dbReference>
<dbReference type="SFLD" id="SFLDG01082">
    <property type="entry name" value="B12-binding_domain_containing"/>
    <property type="match status" value="1"/>
</dbReference>
<sequence>MSSSAPQGQTKGNTQEKEVLFHPELLQKFDINGPRYTSYPSADRFHNEFSEQDYLGALKRVAGVNEPLSLYFHLPFCPNICYYCGCNKIITKDHGRSAKYIKYLAKEMAMVCDAMGVNKKIPITQLHWGGGTPTFLSHEEMIELMQHTRQHFDLLPGGEYSIEIDPRRVSEADIKLLADLGFNRISLGVQDFNLAVQEAVHRVQTIEETQAVMDWSRKYGFKSRSVDLIYGLPKQTPETFKETVDAVLKMNPDRLSVYNYAHLPHIFKPQRRIAEADLPPAAAKLDILSNTIERLGEAGYQFIGMDHFAKPDDELAIAQREGKLHRNFQGYSTQAECDLLAFGISSIGKVDDCYSQNVRTLDEYYAALDSGHLPVLRGLRLDQDDLMRRELIGELMCQFNLDTKRFAGQHQIDFQTYFKKEIEELKDLEKAGLLEWREEDIYVPIKGRLLARRVAMTFDRHLRESQAKGTYSKVL</sequence>
<keyword evidence="9 15" id="KW-0560">Oxidoreductase</keyword>
<dbReference type="RefSeq" id="WP_173955536.1">
    <property type="nucleotide sequence ID" value="NZ_CP028942.1"/>
</dbReference>
<dbReference type="InterPro" id="IPR006638">
    <property type="entry name" value="Elp3/MiaA/NifB-like_rSAM"/>
</dbReference>
<keyword evidence="11 15" id="KW-0411">Iron-sulfur</keyword>
<feature type="binding site" evidence="16">
    <location>
        <begin position="131"/>
        <end position="132"/>
    </location>
    <ligand>
        <name>S-adenosyl-L-methionine</name>
        <dbReference type="ChEBI" id="CHEBI:59789"/>
        <label>2</label>
    </ligand>
</feature>
<dbReference type="GO" id="GO:0051989">
    <property type="term" value="F:coproporphyrinogen dehydrogenase activity"/>
    <property type="evidence" value="ECO:0007669"/>
    <property type="project" value="UniProtKB-EC"/>
</dbReference>